<feature type="region of interest" description="Disordered" evidence="1">
    <location>
        <begin position="285"/>
        <end position="314"/>
    </location>
</feature>
<comment type="caution">
    <text evidence="3">The sequence shown here is derived from an EMBL/GenBank/DDBJ whole genome shotgun (WGS) entry which is preliminary data.</text>
</comment>
<feature type="transmembrane region" description="Helical" evidence="2">
    <location>
        <begin position="217"/>
        <end position="242"/>
    </location>
</feature>
<feature type="transmembrane region" description="Helical" evidence="2">
    <location>
        <begin position="254"/>
        <end position="278"/>
    </location>
</feature>
<feature type="transmembrane region" description="Helical" evidence="2">
    <location>
        <begin position="32"/>
        <end position="55"/>
    </location>
</feature>
<feature type="transmembrane region" description="Helical" evidence="2">
    <location>
        <begin position="180"/>
        <end position="205"/>
    </location>
</feature>
<keyword evidence="2" id="KW-1133">Transmembrane helix</keyword>
<evidence type="ECO:0000256" key="2">
    <source>
        <dbReference type="SAM" id="Phobius"/>
    </source>
</evidence>
<gene>
    <name evidence="3" type="ORF">PGQ11_009356</name>
</gene>
<dbReference type="EMBL" id="JAPCWZ010000005">
    <property type="protein sequence ID" value="KAK8863121.1"/>
    <property type="molecule type" value="Genomic_DNA"/>
</dbReference>
<feature type="compositionally biased region" description="Polar residues" evidence="1">
    <location>
        <begin position="304"/>
        <end position="314"/>
    </location>
</feature>
<keyword evidence="2" id="KW-0812">Transmembrane</keyword>
<evidence type="ECO:0000313" key="3">
    <source>
        <dbReference type="EMBL" id="KAK8863121.1"/>
    </source>
</evidence>
<proteinExistence type="predicted"/>
<feature type="transmembrane region" description="Helical" evidence="2">
    <location>
        <begin position="120"/>
        <end position="137"/>
    </location>
</feature>
<evidence type="ECO:0000313" key="4">
    <source>
        <dbReference type="Proteomes" id="UP001390339"/>
    </source>
</evidence>
<name>A0ABR2IIG8_9PEZI</name>
<sequence>MPVPRNKITEDARLKPSHIKLILLEPEVLSSALPAASLILASGLMFYALVAALLQRKILPRISSTMYAGLSERHRITFTCHLIAAPSFIIIAACGLYPVFSFLAGSGLLSTHVGGGRLTIGDVLFVLAQLYSGYYLFELVFRGRFISAISLAHHVGLLIVTQYAIYQEAALPKHGRATHYFYLCMVWGAFDVCSEVVIHVLMIVWRLRRESPKTCRNIAAFCAGWTVLLALAEVAVTIWLFNKSWDIWDIVWKWITPIVFTLWIITQFYGACIYITMFKAERKALSRRPPRRDQPDHPNPANSPQPDSSTYNKR</sequence>
<keyword evidence="4" id="KW-1185">Reference proteome</keyword>
<protein>
    <recommendedName>
        <fullName evidence="5">TLC domain-containing protein</fullName>
    </recommendedName>
</protein>
<feature type="transmembrane region" description="Helical" evidence="2">
    <location>
        <begin position="76"/>
        <end position="100"/>
    </location>
</feature>
<feature type="transmembrane region" description="Helical" evidence="2">
    <location>
        <begin position="144"/>
        <end position="165"/>
    </location>
</feature>
<reference evidence="3 4" key="1">
    <citation type="journal article" date="2024" name="IMA Fungus">
        <title>Apiospora arundinis, a panoply of carbohydrate-active enzymes and secondary metabolites.</title>
        <authorList>
            <person name="Sorensen T."/>
            <person name="Petersen C."/>
            <person name="Muurmann A.T."/>
            <person name="Christiansen J.V."/>
            <person name="Brundto M.L."/>
            <person name="Overgaard C.K."/>
            <person name="Boysen A.T."/>
            <person name="Wollenberg R.D."/>
            <person name="Larsen T.O."/>
            <person name="Sorensen J.L."/>
            <person name="Nielsen K.L."/>
            <person name="Sondergaard T.E."/>
        </authorList>
    </citation>
    <scope>NUCLEOTIDE SEQUENCE [LARGE SCALE GENOMIC DNA]</scope>
    <source>
        <strain evidence="3 4">AAU 773</strain>
    </source>
</reference>
<dbReference type="Proteomes" id="UP001390339">
    <property type="component" value="Unassembled WGS sequence"/>
</dbReference>
<accession>A0ABR2IIG8</accession>
<evidence type="ECO:0000256" key="1">
    <source>
        <dbReference type="SAM" id="MobiDB-lite"/>
    </source>
</evidence>
<evidence type="ECO:0008006" key="5">
    <source>
        <dbReference type="Google" id="ProtNLM"/>
    </source>
</evidence>
<keyword evidence="2" id="KW-0472">Membrane</keyword>
<organism evidence="3 4">
    <name type="scientific">Apiospora arundinis</name>
    <dbReference type="NCBI Taxonomy" id="335852"/>
    <lineage>
        <taxon>Eukaryota</taxon>
        <taxon>Fungi</taxon>
        <taxon>Dikarya</taxon>
        <taxon>Ascomycota</taxon>
        <taxon>Pezizomycotina</taxon>
        <taxon>Sordariomycetes</taxon>
        <taxon>Xylariomycetidae</taxon>
        <taxon>Amphisphaeriales</taxon>
        <taxon>Apiosporaceae</taxon>
        <taxon>Apiospora</taxon>
    </lineage>
</organism>